<evidence type="ECO:0000256" key="4">
    <source>
        <dbReference type="ARBA" id="ARBA00022989"/>
    </source>
</evidence>
<dbReference type="InterPro" id="IPR032807">
    <property type="entry name" value="GNVR"/>
</dbReference>
<evidence type="ECO:0000256" key="3">
    <source>
        <dbReference type="ARBA" id="ARBA00022692"/>
    </source>
</evidence>
<name>A0A545U0T8_9GAMM</name>
<dbReference type="PANTHER" id="PTHR32309">
    <property type="entry name" value="TYROSINE-PROTEIN KINASE"/>
    <property type="match status" value="1"/>
</dbReference>
<dbReference type="PANTHER" id="PTHR32309:SF13">
    <property type="entry name" value="FERRIC ENTEROBACTIN TRANSPORT PROTEIN FEPE"/>
    <property type="match status" value="1"/>
</dbReference>
<dbReference type="Pfam" id="PF13807">
    <property type="entry name" value="GNVR"/>
    <property type="match status" value="1"/>
</dbReference>
<evidence type="ECO:0000256" key="5">
    <source>
        <dbReference type="ARBA" id="ARBA00023136"/>
    </source>
</evidence>
<evidence type="ECO:0000256" key="6">
    <source>
        <dbReference type="SAM" id="Phobius"/>
    </source>
</evidence>
<protein>
    <submittedName>
        <fullName evidence="9">LPS O-antigen length regulator</fullName>
    </submittedName>
</protein>
<evidence type="ECO:0000256" key="1">
    <source>
        <dbReference type="ARBA" id="ARBA00004651"/>
    </source>
</evidence>
<dbReference type="GO" id="GO:0005886">
    <property type="term" value="C:plasma membrane"/>
    <property type="evidence" value="ECO:0007669"/>
    <property type="project" value="UniProtKB-SubCell"/>
</dbReference>
<evidence type="ECO:0000313" key="10">
    <source>
        <dbReference type="Proteomes" id="UP000315439"/>
    </source>
</evidence>
<keyword evidence="2" id="KW-1003">Cell membrane</keyword>
<keyword evidence="10" id="KW-1185">Reference proteome</keyword>
<feature type="domain" description="Polysaccharide chain length determinant N-terminal" evidence="7">
    <location>
        <begin position="34"/>
        <end position="136"/>
    </location>
</feature>
<comment type="subcellular location">
    <subcellularLocation>
        <location evidence="1">Cell membrane</location>
        <topology evidence="1">Multi-pass membrane protein</topology>
    </subcellularLocation>
</comment>
<reference evidence="9 10" key="1">
    <citation type="submission" date="2019-07" db="EMBL/GenBank/DDBJ databases">
        <title>Draft genome for Aliikangiella sp. M105.</title>
        <authorList>
            <person name="Wang G."/>
        </authorList>
    </citation>
    <scope>NUCLEOTIDE SEQUENCE [LARGE SCALE GENOMIC DNA]</scope>
    <source>
        <strain evidence="9 10">M105</strain>
    </source>
</reference>
<feature type="domain" description="Tyrosine-protein kinase G-rich" evidence="8">
    <location>
        <begin position="260"/>
        <end position="329"/>
    </location>
</feature>
<dbReference type="OrthoDB" id="9775724at2"/>
<keyword evidence="5 6" id="KW-0472">Membrane</keyword>
<proteinExistence type="predicted"/>
<dbReference type="InterPro" id="IPR050445">
    <property type="entry name" value="Bact_polysacc_biosynth/exp"/>
</dbReference>
<keyword evidence="3 6" id="KW-0812">Transmembrane</keyword>
<sequence length="333" mass="36990">MNDLAARNSRLEAELSLLASRSQYPVSDSLQSSDEIDLKELWSAIWQGKWLIVGITFIFALGSIFYARSLPNEYRATVLLAPASSSNSSSLGKLAGQFGGLASLAGINLGGAGAEDKSVVAMEIIKTWGFLEKFIEDNNIQVEVFAAKGWDKANNKLVIDSELYDEINKKWVRNFDSGKGQKAEPSSWELFDKIQSRIGISQDKSSGLISLSVEYFSPEIAKLWTDDLVKAINAHVQKQDREEAIKSIAYLNDKIKETNVADMQSVFYQLIEEQTKTLMLAEVSEEYVFKTISPAKVPEQKAKPKRALIVVLGIMLGGMLAVMIVLIQHFRRS</sequence>
<dbReference type="InterPro" id="IPR003856">
    <property type="entry name" value="LPS_length_determ_N"/>
</dbReference>
<comment type="caution">
    <text evidence="9">The sequence shown here is derived from an EMBL/GenBank/DDBJ whole genome shotgun (WGS) entry which is preliminary data.</text>
</comment>
<dbReference type="AlphaFoldDB" id="A0A545U0T8"/>
<accession>A0A545U0T8</accession>
<evidence type="ECO:0000259" key="8">
    <source>
        <dbReference type="Pfam" id="PF13807"/>
    </source>
</evidence>
<feature type="transmembrane region" description="Helical" evidence="6">
    <location>
        <begin position="307"/>
        <end position="330"/>
    </location>
</feature>
<feature type="transmembrane region" description="Helical" evidence="6">
    <location>
        <begin position="50"/>
        <end position="67"/>
    </location>
</feature>
<organism evidence="9 10">
    <name type="scientific">Aliikangiella coralliicola</name>
    <dbReference type="NCBI Taxonomy" id="2592383"/>
    <lineage>
        <taxon>Bacteria</taxon>
        <taxon>Pseudomonadati</taxon>
        <taxon>Pseudomonadota</taxon>
        <taxon>Gammaproteobacteria</taxon>
        <taxon>Oceanospirillales</taxon>
        <taxon>Pleioneaceae</taxon>
        <taxon>Aliikangiella</taxon>
    </lineage>
</organism>
<evidence type="ECO:0000259" key="7">
    <source>
        <dbReference type="Pfam" id="PF02706"/>
    </source>
</evidence>
<evidence type="ECO:0000256" key="2">
    <source>
        <dbReference type="ARBA" id="ARBA00022475"/>
    </source>
</evidence>
<dbReference type="Proteomes" id="UP000315439">
    <property type="component" value="Unassembled WGS sequence"/>
</dbReference>
<dbReference type="EMBL" id="VIKS01000015">
    <property type="protein sequence ID" value="TQV83023.1"/>
    <property type="molecule type" value="Genomic_DNA"/>
</dbReference>
<dbReference type="GO" id="GO:0004713">
    <property type="term" value="F:protein tyrosine kinase activity"/>
    <property type="evidence" value="ECO:0007669"/>
    <property type="project" value="TreeGrafter"/>
</dbReference>
<evidence type="ECO:0000313" key="9">
    <source>
        <dbReference type="EMBL" id="TQV83023.1"/>
    </source>
</evidence>
<gene>
    <name evidence="9" type="ORF">FLL46_24865</name>
</gene>
<keyword evidence="4 6" id="KW-1133">Transmembrane helix</keyword>
<dbReference type="Pfam" id="PF02706">
    <property type="entry name" value="Wzz"/>
    <property type="match status" value="1"/>
</dbReference>